<proteinExistence type="inferred from homology"/>
<dbReference type="OrthoDB" id="341924at2759"/>
<dbReference type="Gene3D" id="1.10.20.10">
    <property type="entry name" value="Histone, subunit A"/>
    <property type="match status" value="1"/>
</dbReference>
<keyword evidence="4" id="KW-0804">Transcription</keyword>
<accession>A0A177WG97</accession>
<keyword evidence="5" id="KW-0539">Nucleus</keyword>
<dbReference type="InterPro" id="IPR051431">
    <property type="entry name" value="TFIID_subunit_9"/>
</dbReference>
<dbReference type="PANTHER" id="PTHR48068:SF4">
    <property type="entry name" value="TATA-BOX BINDING PROTEIN ASSOCIATED FACTOR 9"/>
    <property type="match status" value="1"/>
</dbReference>
<gene>
    <name evidence="6" type="ORF">BDEG_22710</name>
</gene>
<sequence>MPSYEAFKGDPLDMPRDAKLISLILQAAEVDDYEPRIIPQLLEFAHRYVQDVLQDSQVFADHAGHKDLEVDDIRLAIESRVAHSFTGPPSRETMMELAEKKNCIPLPLIPEKFGLRLPPERNTLTKANFQIVPKVNTVKRKLAEQLTQNTSSSAPISLFAQTFSGSSAVAGMHSTTNNLANNDTLKMSTIGQVVLPVPSALPVAAPSQIIQPASVLPIQEHEDNDYDMDG</sequence>
<dbReference type="Proteomes" id="UP000077115">
    <property type="component" value="Unassembled WGS sequence"/>
</dbReference>
<dbReference type="VEuPathDB" id="FungiDB:BDEG_22710"/>
<dbReference type="GO" id="GO:0000124">
    <property type="term" value="C:SAGA complex"/>
    <property type="evidence" value="ECO:0007669"/>
    <property type="project" value="TreeGrafter"/>
</dbReference>
<protein>
    <recommendedName>
        <fullName evidence="8">Transcription initiation factor TFIID subunit 9</fullName>
    </recommendedName>
</protein>
<dbReference type="GO" id="GO:0003713">
    <property type="term" value="F:transcription coactivator activity"/>
    <property type="evidence" value="ECO:0007669"/>
    <property type="project" value="TreeGrafter"/>
</dbReference>
<dbReference type="eggNOG" id="KOG3334">
    <property type="taxonomic scope" value="Eukaryota"/>
</dbReference>
<keyword evidence="3" id="KW-0805">Transcription regulation</keyword>
<dbReference type="EMBL" id="DS022302">
    <property type="protein sequence ID" value="OAJ38806.1"/>
    <property type="molecule type" value="Genomic_DNA"/>
</dbReference>
<evidence type="ECO:0000313" key="6">
    <source>
        <dbReference type="EMBL" id="OAJ38806.1"/>
    </source>
</evidence>
<reference evidence="6 7" key="1">
    <citation type="submission" date="2006-10" db="EMBL/GenBank/DDBJ databases">
        <title>The Genome Sequence of Batrachochytrium dendrobatidis JEL423.</title>
        <authorList>
            <consortium name="The Broad Institute Genome Sequencing Platform"/>
            <person name="Birren B."/>
            <person name="Lander E."/>
            <person name="Galagan J."/>
            <person name="Cuomo C."/>
            <person name="Devon K."/>
            <person name="Jaffe D."/>
            <person name="Butler J."/>
            <person name="Alvarez P."/>
            <person name="Gnerre S."/>
            <person name="Grabherr M."/>
            <person name="Kleber M."/>
            <person name="Mauceli E."/>
            <person name="Brockman W."/>
            <person name="Young S."/>
            <person name="LaButti K."/>
            <person name="Sykes S."/>
            <person name="DeCaprio D."/>
            <person name="Crawford M."/>
            <person name="Koehrsen M."/>
            <person name="Engels R."/>
            <person name="Montgomery P."/>
            <person name="Pearson M."/>
            <person name="Howarth C."/>
            <person name="Larson L."/>
            <person name="White J."/>
            <person name="O'Leary S."/>
            <person name="Kodira C."/>
            <person name="Zeng Q."/>
            <person name="Yandava C."/>
            <person name="Alvarado L."/>
            <person name="Longcore J."/>
            <person name="James T."/>
        </authorList>
    </citation>
    <scope>NUCLEOTIDE SEQUENCE [LARGE SCALE GENOMIC DNA]</scope>
    <source>
        <strain evidence="6 7">JEL423</strain>
    </source>
</reference>
<evidence type="ECO:0000313" key="7">
    <source>
        <dbReference type="Proteomes" id="UP000077115"/>
    </source>
</evidence>
<dbReference type="CDD" id="cd07979">
    <property type="entry name" value="HFD_TAF9"/>
    <property type="match status" value="1"/>
</dbReference>
<dbReference type="GO" id="GO:0005669">
    <property type="term" value="C:transcription factor TFIID complex"/>
    <property type="evidence" value="ECO:0007669"/>
    <property type="project" value="TreeGrafter"/>
</dbReference>
<comment type="similarity">
    <text evidence="2">Belongs to the TAF9 family.</text>
</comment>
<dbReference type="STRING" id="403673.A0A177WG97"/>
<evidence type="ECO:0008006" key="8">
    <source>
        <dbReference type="Google" id="ProtNLM"/>
    </source>
</evidence>
<evidence type="ECO:0000256" key="2">
    <source>
        <dbReference type="ARBA" id="ARBA00007646"/>
    </source>
</evidence>
<dbReference type="SUPFAM" id="SSF47113">
    <property type="entry name" value="Histone-fold"/>
    <property type="match status" value="1"/>
</dbReference>
<dbReference type="AlphaFoldDB" id="A0A177WG97"/>
<name>A0A177WG97_BATDL</name>
<dbReference type="InterPro" id="IPR003162">
    <property type="entry name" value="TFIID-31"/>
</dbReference>
<evidence type="ECO:0000256" key="4">
    <source>
        <dbReference type="ARBA" id="ARBA00023163"/>
    </source>
</evidence>
<dbReference type="GO" id="GO:0046982">
    <property type="term" value="F:protein heterodimerization activity"/>
    <property type="evidence" value="ECO:0007669"/>
    <property type="project" value="InterPro"/>
</dbReference>
<dbReference type="GO" id="GO:0016251">
    <property type="term" value="F:RNA polymerase II general transcription initiation factor activity"/>
    <property type="evidence" value="ECO:0007669"/>
    <property type="project" value="TreeGrafter"/>
</dbReference>
<organism evidence="6 7">
    <name type="scientific">Batrachochytrium dendrobatidis (strain JEL423)</name>
    <dbReference type="NCBI Taxonomy" id="403673"/>
    <lineage>
        <taxon>Eukaryota</taxon>
        <taxon>Fungi</taxon>
        <taxon>Fungi incertae sedis</taxon>
        <taxon>Chytridiomycota</taxon>
        <taxon>Chytridiomycota incertae sedis</taxon>
        <taxon>Chytridiomycetes</taxon>
        <taxon>Rhizophydiales</taxon>
        <taxon>Rhizophydiales incertae sedis</taxon>
        <taxon>Batrachochytrium</taxon>
    </lineage>
</organism>
<evidence type="ECO:0000256" key="1">
    <source>
        <dbReference type="ARBA" id="ARBA00004123"/>
    </source>
</evidence>
<dbReference type="Pfam" id="PF02291">
    <property type="entry name" value="TFIID-31kDa"/>
    <property type="match status" value="1"/>
</dbReference>
<comment type="subcellular location">
    <subcellularLocation>
        <location evidence="1">Nucleus</location>
    </subcellularLocation>
</comment>
<reference evidence="6 7" key="2">
    <citation type="submission" date="2016-05" db="EMBL/GenBank/DDBJ databases">
        <title>Lineage-specific infection strategies underlie the spectrum of fungal disease in amphibians.</title>
        <authorList>
            <person name="Cuomo C.A."/>
            <person name="Farrer R.A."/>
            <person name="James T."/>
            <person name="Longcore J."/>
            <person name="Birren B."/>
        </authorList>
    </citation>
    <scope>NUCLEOTIDE SEQUENCE [LARGE SCALE GENOMIC DNA]</scope>
    <source>
        <strain evidence="6 7">JEL423</strain>
    </source>
</reference>
<evidence type="ECO:0000256" key="3">
    <source>
        <dbReference type="ARBA" id="ARBA00023015"/>
    </source>
</evidence>
<evidence type="ECO:0000256" key="5">
    <source>
        <dbReference type="ARBA" id="ARBA00023242"/>
    </source>
</evidence>
<dbReference type="GO" id="GO:0051123">
    <property type="term" value="P:RNA polymerase II preinitiation complex assembly"/>
    <property type="evidence" value="ECO:0007669"/>
    <property type="project" value="TreeGrafter"/>
</dbReference>
<dbReference type="InterPro" id="IPR009072">
    <property type="entry name" value="Histone-fold"/>
</dbReference>
<dbReference type="PANTHER" id="PTHR48068">
    <property type="entry name" value="TAF9 RNA POLYMERASE II, TATA BOX-BINDING PROTEIN (TBP)-ASSOCIATED FACTOR"/>
    <property type="match status" value="1"/>
</dbReference>